<evidence type="ECO:0000256" key="4">
    <source>
        <dbReference type="ARBA" id="ARBA00023015"/>
    </source>
</evidence>
<dbReference type="GO" id="GO:0005634">
    <property type="term" value="C:nucleus"/>
    <property type="evidence" value="ECO:0007669"/>
    <property type="project" value="UniProtKB-SubCell"/>
</dbReference>
<keyword evidence="4" id="KW-0805">Transcription regulation</keyword>
<keyword evidence="5" id="KW-0010">Activator</keyword>
<feature type="region of interest" description="Disordered" evidence="8">
    <location>
        <begin position="442"/>
        <end position="555"/>
    </location>
</feature>
<evidence type="ECO:0000256" key="5">
    <source>
        <dbReference type="ARBA" id="ARBA00023159"/>
    </source>
</evidence>
<comment type="subcellular location">
    <subcellularLocation>
        <location evidence="1">Nucleus</location>
    </subcellularLocation>
</comment>
<evidence type="ECO:0000256" key="3">
    <source>
        <dbReference type="ARBA" id="ARBA00022491"/>
    </source>
</evidence>
<evidence type="ECO:0000259" key="9">
    <source>
        <dbReference type="Pfam" id="PF12145"/>
    </source>
</evidence>
<evidence type="ECO:0000313" key="10">
    <source>
        <dbReference type="EMBL" id="CAJ0583249.1"/>
    </source>
</evidence>
<keyword evidence="6" id="KW-0804">Transcription</keyword>
<evidence type="ECO:0000256" key="1">
    <source>
        <dbReference type="ARBA" id="ARBA00004123"/>
    </source>
</evidence>
<feature type="compositionally biased region" description="Basic and acidic residues" evidence="8">
    <location>
        <begin position="2173"/>
        <end position="2184"/>
    </location>
</feature>
<evidence type="ECO:0000256" key="8">
    <source>
        <dbReference type="SAM" id="MobiDB-lite"/>
    </source>
</evidence>
<proteinExistence type="inferred from homology"/>
<organism evidence="10 11">
    <name type="scientific">Mesorhabditis spiculigera</name>
    <dbReference type="NCBI Taxonomy" id="96644"/>
    <lineage>
        <taxon>Eukaryota</taxon>
        <taxon>Metazoa</taxon>
        <taxon>Ecdysozoa</taxon>
        <taxon>Nematoda</taxon>
        <taxon>Chromadorea</taxon>
        <taxon>Rhabditida</taxon>
        <taxon>Rhabditina</taxon>
        <taxon>Rhabditomorpha</taxon>
        <taxon>Rhabditoidea</taxon>
        <taxon>Rhabditidae</taxon>
        <taxon>Mesorhabditinae</taxon>
        <taxon>Mesorhabditis</taxon>
    </lineage>
</organism>
<dbReference type="Proteomes" id="UP001177023">
    <property type="component" value="Unassembled WGS sequence"/>
</dbReference>
<feature type="compositionally biased region" description="Low complexity" evidence="8">
    <location>
        <begin position="2054"/>
        <end position="2063"/>
    </location>
</feature>
<keyword evidence="3" id="KW-0678">Repressor</keyword>
<evidence type="ECO:0000256" key="7">
    <source>
        <dbReference type="ARBA" id="ARBA00023242"/>
    </source>
</evidence>
<feature type="compositionally biased region" description="Low complexity" evidence="8">
    <location>
        <begin position="2199"/>
        <end position="2218"/>
    </location>
</feature>
<dbReference type="Pfam" id="PF12145">
    <property type="entry name" value="Med12-LCEWAV"/>
    <property type="match status" value="1"/>
</dbReference>
<sequence>MQQNRQNADQPSKTDVPGTIASVPMVKAHLSIPTWFLLYEERKVMKRPCKINDYEDMQRKIAKPKTINKDIVFYADVYPQLEKQEEDNMEPMRLKNGYIPKPIPVEHESFVYHQKKLCIEKLDNGFALAKQYLYQVNSRRYDGCAGIQERERKRAKESCSYLVAPSLRVDQGLWETFCRDRIKFMCDVMRGGQIQSAVKKPQTWIFKEDLLEWLWAFKMDHWRAWLLLKQWACISLYATPNSSKAKKTIIDTIPTEYQFLLATEIRDLLYDIAVVDVDPEKNEEKRRKLQYLCYLAKHGFEEGALDRQEFLTSLCNIFTEIFIMRKYGRPDTWQQFQLFLMFFTGFTDRYARNYLLARRAAYCICQKLKMIKEEWEDDEPFTPMSEAAPNLEEQAPHGNGGEDGYYNQDRRYSDEDNISLLSIPDMDFDDAFELEALEKEPLLSVEDSEPPRPMTPTPPPQILKPYFKTPSFDIPEALSNEAPGSIVKMEPDDEHSAHTPVEGMSGTSIPGTPGTVEPTTSTDAADQGGEADKEKEKEAQKPRAPKIVRPPGPYDPLLDCGQKRDVTLLLSQMLQCLCMEIPAAMVWNCHKVKQDHDPYMIQQLVGSPLDPLPCKISELPLPLDLPDPGMIYQMLEDLHDDIVQRSEAARQSWAYNQEYQEDHARLASTALKILGILDKVDVLEPLAVERTAEELFPAKIYDCELEVQLRLKVMVQWAITVEREGTYRSIFVAKMLAHQMELQNNEFFPGRSFEDMFIQVLEIEGPFPRAPNYRQEFGNLMLLFLEMIRFHVFSHDRFLKEQIREERVSYLNPILGRVKYWMYCNPMHESYYPQPAKEPVKTELCQFPTSKPCKRMFVEEPDMALLDRLMIQVPLPPMEEFSAERNQRAIFLCGLDEEREKAKEYLRSVLTHIAKIWNRKACALIPNVQDGRYYHQDSIIYKSPRSSFEEILEKFYQLTYHDQVLVAQMSAELFLDQLREFIRCDGGEIAIQEAVDVICSLFETSQYIFGILEFLLKMIPLLQQVEGVVYRSTVDVIPGAVSCQLANVCVGYLAKHWNYFIHCPEASQIINGLYFMIEREIRARDYPITGFARAIAVFIHHAAEQMMKSEMISLEEYSGRHADFGHIFFHGHGITSHSVRYDENFFSDLFAMDNLYEQQFLFISYHEYKKRMHLFDNASNRYSFVVNAIKTAVELGMEHTMLNHLACMCATFTAQKPILADDWLAAARALCCSSASSHHGYGDLLMSLDITNCSIHYPIATFFTLLAAKYAFSVPRLIAEMLHQVYPAALKKDLDRNRDHESEPGLCLALLLMAQLTCANDEPLKYSRHYNGDIGNDKLYKSSSETNYLHMIHRTEMVTVLFPMLANICIMVDTLRGRLKDEKLELIEAENSPYRPQYLITIIRKIQTIICEQEWVTDTMFKVVSSKGMDAFNSDRLKQNCLGQQLLRIGLRRSHERHVVEQLSSCNGNSKKALIDKLLQTLNFWNFRATYYDLGLMIKEISPEVIPKHGPPPPPAADALLEEIAKCCRDLFLVNYKQGIPCPVAQPVEEFRLCDLTNFWLLPSLVAYCPKPSSISASTSTSRVTTKFLKEAAAMIHTEPPTHQKGEKPEPVKPEIQREKHMQSLWLLCQQPFIQMIATCLEVDGKKHKEHFIVALHKQMNDQLKKVQENPSLAYSGKFENERKGVLLRLHLVGKLFKHICTQTQAEPWSGLLFNLMVFRIVKPDSEVFLWETVYDMVGSMLIWGLIDPKGIQTLGYAPMQEWPENRYRYKTYLSMFKGIKKILGGPVPLKTYHHYGNESRRFTDTVVQKQLNAFLAFPKHSLNQTMVDFWGLNPGSKKMKSVPNAFVPTTQAQIHTDKRRGKYSTLIGSYFVATRRVRSNIYDYTPYFVHETRGWTYEKLGHSRSDYMPRFVQEFIQIMTPHRHQTDFFRPNYMPSDSDPTADTFLNSPAVEITDEPMPSPTKPGQKAAEAKKQQQKKDKEKEDQEKEKEAKEKEKLMSPPSATSAQESPKPAAPVAEAPDVKPLTKATGAGRGRRKSTQGTGRTGQGRQKKTAAAVVTPTTPTNPPPSTTPSATAQIPPASQPSGPSQYYQQQQANWQAPPGYPVTTTGQMGTNEETRSRLQHMIKAKSENATNAQGFGGGSGCDGSPKEISALQTALLSPDPSSVSPYERQTEERYQRDDDSSSEPTNIPAAGVLAAQQQQQQSMSTSSGYSAAQQRTGFPDHTSNERHREYYMQQQQQHGAGRY</sequence>
<dbReference type="EMBL" id="CATQJA010002665">
    <property type="protein sequence ID" value="CAJ0583249.1"/>
    <property type="molecule type" value="Genomic_DNA"/>
</dbReference>
<feature type="compositionally biased region" description="Basic and acidic residues" evidence="8">
    <location>
        <begin position="530"/>
        <end position="541"/>
    </location>
</feature>
<feature type="region of interest" description="Disordered" evidence="8">
    <location>
        <begin position="1952"/>
        <end position="2248"/>
    </location>
</feature>
<gene>
    <name evidence="10" type="ORF">MSPICULIGERA_LOCUS21341</name>
</gene>
<feature type="compositionally biased region" description="Polar residues" evidence="8">
    <location>
        <begin position="2155"/>
        <end position="2169"/>
    </location>
</feature>
<evidence type="ECO:0000313" key="11">
    <source>
        <dbReference type="Proteomes" id="UP001177023"/>
    </source>
</evidence>
<evidence type="ECO:0000256" key="6">
    <source>
        <dbReference type="ARBA" id="ARBA00023163"/>
    </source>
</evidence>
<feature type="non-terminal residue" evidence="10">
    <location>
        <position position="1"/>
    </location>
</feature>
<evidence type="ECO:0000256" key="2">
    <source>
        <dbReference type="ARBA" id="ARBA00010289"/>
    </source>
</evidence>
<reference evidence="10" key="1">
    <citation type="submission" date="2023-06" db="EMBL/GenBank/DDBJ databases">
        <authorList>
            <person name="Delattre M."/>
        </authorList>
    </citation>
    <scope>NUCLEOTIDE SEQUENCE</scope>
    <source>
        <strain evidence="10">AF72</strain>
    </source>
</reference>
<feature type="region of interest" description="Disordered" evidence="8">
    <location>
        <begin position="390"/>
        <end position="410"/>
    </location>
</feature>
<feature type="domain" description="Mediator complex subunit Med12 LCEWAV-domain" evidence="9">
    <location>
        <begin position="527"/>
        <end position="800"/>
    </location>
</feature>
<feature type="compositionally biased region" description="Pro residues" evidence="8">
    <location>
        <begin position="451"/>
        <end position="462"/>
    </location>
</feature>
<feature type="compositionally biased region" description="Low complexity" evidence="8">
    <location>
        <begin position="2072"/>
        <end position="2102"/>
    </location>
</feature>
<feature type="compositionally biased region" description="Polar residues" evidence="8">
    <location>
        <begin position="2107"/>
        <end position="2116"/>
    </location>
</feature>
<dbReference type="InterPro" id="IPR021990">
    <property type="entry name" value="Mediator_Med12_LCEWAV"/>
</dbReference>
<comment type="similarity">
    <text evidence="2">Belongs to the Mediator complex subunit 12 family.</text>
</comment>
<keyword evidence="11" id="KW-1185">Reference proteome</keyword>
<protein>
    <recommendedName>
        <fullName evidence="9">Mediator complex subunit Med12 LCEWAV-domain domain-containing protein</fullName>
    </recommendedName>
</protein>
<accession>A0AA36G9R7</accession>
<name>A0AA36G9R7_9BILA</name>
<keyword evidence="7" id="KW-0539">Nucleus</keyword>
<feature type="compositionally biased region" description="Basic and acidic residues" evidence="8">
    <location>
        <begin position="1970"/>
        <end position="1998"/>
    </location>
</feature>
<comment type="caution">
    <text evidence="10">The sequence shown here is derived from an EMBL/GenBank/DDBJ whole genome shotgun (WGS) entry which is preliminary data.</text>
</comment>
<feature type="compositionally biased region" description="Polar residues" evidence="8">
    <location>
        <begin position="2237"/>
        <end position="2248"/>
    </location>
</feature>